<evidence type="ECO:0000313" key="2">
    <source>
        <dbReference type="Proteomes" id="UP000215694"/>
    </source>
</evidence>
<reference evidence="1 2" key="1">
    <citation type="journal article" date="2017" name="Genome Announc.">
        <title>Draft Genome Sequence of Romboutsia weinsteinii sp. nov. Strain CCRI-19649(T) Isolated from Surface Water.</title>
        <authorList>
            <person name="Maheux A.F."/>
            <person name="Boudreau D.K."/>
            <person name="Berube E."/>
            <person name="Boissinot M."/>
            <person name="Cantin P."/>
            <person name="Raymond F."/>
            <person name="Corbeil J."/>
            <person name="Omar R.F."/>
            <person name="Bergeron M.G."/>
        </authorList>
    </citation>
    <scope>NUCLEOTIDE SEQUENCE [LARGE SCALE GENOMIC DNA]</scope>
    <source>
        <strain evidence="1 2">CCRI-19649</strain>
    </source>
</reference>
<protein>
    <submittedName>
        <fullName evidence="1">Uncharacterized protein</fullName>
    </submittedName>
</protein>
<keyword evidence="2" id="KW-1185">Reference proteome</keyword>
<organism evidence="1 2">
    <name type="scientific">Romboutsia weinsteinii</name>
    <dbReference type="NCBI Taxonomy" id="2020949"/>
    <lineage>
        <taxon>Bacteria</taxon>
        <taxon>Bacillati</taxon>
        <taxon>Bacillota</taxon>
        <taxon>Clostridia</taxon>
        <taxon>Peptostreptococcales</taxon>
        <taxon>Peptostreptococcaceae</taxon>
        <taxon>Romboutsia</taxon>
    </lineage>
</organism>
<accession>A0A371J2C1</accession>
<sequence>MKKAFITSLILFVFMFSLVYLYNPINAYDTEFCSKNNIHLTQEEAKEILLKYNNKVDYIYKGDASEYPSLKSKNLEGYVFLPNVPTDIGYFVDKNNGNIYFFHPSGYLKQVPIKE</sequence>
<evidence type="ECO:0000313" key="1">
    <source>
        <dbReference type="EMBL" id="RDY26929.1"/>
    </source>
</evidence>
<dbReference type="RefSeq" id="WP_094368043.1">
    <property type="nucleotide sequence ID" value="NZ_NOJY02000018.1"/>
</dbReference>
<name>A0A371J2C1_9FIRM</name>
<dbReference type="Proteomes" id="UP000215694">
    <property type="component" value="Unassembled WGS sequence"/>
</dbReference>
<gene>
    <name evidence="1" type="ORF">CHL78_011375</name>
</gene>
<proteinExistence type="predicted"/>
<dbReference type="EMBL" id="NOJY02000018">
    <property type="protein sequence ID" value="RDY26929.1"/>
    <property type="molecule type" value="Genomic_DNA"/>
</dbReference>
<dbReference type="OrthoDB" id="1753214at2"/>
<comment type="caution">
    <text evidence="1">The sequence shown here is derived from an EMBL/GenBank/DDBJ whole genome shotgun (WGS) entry which is preliminary data.</text>
</comment>
<dbReference type="AlphaFoldDB" id="A0A371J2C1"/>